<keyword evidence="3" id="KW-1185">Reference proteome</keyword>
<proteinExistence type="predicted"/>
<dbReference type="InterPro" id="IPR029068">
    <property type="entry name" value="Glyas_Bleomycin-R_OHBP_Dase"/>
</dbReference>
<dbReference type="RefSeq" id="WP_318598028.1">
    <property type="nucleotide sequence ID" value="NZ_JAWSTH010000038.1"/>
</dbReference>
<gene>
    <name evidence="2" type="ORF">R7226_15185</name>
</gene>
<comment type="caution">
    <text evidence="2">The sequence shown here is derived from an EMBL/GenBank/DDBJ whole genome shotgun (WGS) entry which is preliminary data.</text>
</comment>
<evidence type="ECO:0000259" key="1">
    <source>
        <dbReference type="PROSITE" id="PS51819"/>
    </source>
</evidence>
<dbReference type="InterPro" id="IPR004360">
    <property type="entry name" value="Glyas_Fos-R_dOase_dom"/>
</dbReference>
<protein>
    <submittedName>
        <fullName evidence="2">VOC family protein</fullName>
    </submittedName>
</protein>
<dbReference type="InterPro" id="IPR037523">
    <property type="entry name" value="VOC_core"/>
</dbReference>
<dbReference type="SUPFAM" id="SSF54593">
    <property type="entry name" value="Glyoxalase/Bleomycin resistance protein/Dihydroxybiphenyl dioxygenase"/>
    <property type="match status" value="1"/>
</dbReference>
<dbReference type="Proteomes" id="UP001284601">
    <property type="component" value="Unassembled WGS sequence"/>
</dbReference>
<organism evidence="2 3">
    <name type="scientific">Conexibacter stalactiti</name>
    <dbReference type="NCBI Taxonomy" id="1940611"/>
    <lineage>
        <taxon>Bacteria</taxon>
        <taxon>Bacillati</taxon>
        <taxon>Actinomycetota</taxon>
        <taxon>Thermoleophilia</taxon>
        <taxon>Solirubrobacterales</taxon>
        <taxon>Conexibacteraceae</taxon>
        <taxon>Conexibacter</taxon>
    </lineage>
</organism>
<dbReference type="PROSITE" id="PS51819">
    <property type="entry name" value="VOC"/>
    <property type="match status" value="1"/>
</dbReference>
<accession>A0ABU4HQZ4</accession>
<dbReference type="EMBL" id="JAWSTH010000038">
    <property type="protein sequence ID" value="MDW5595692.1"/>
    <property type="molecule type" value="Genomic_DNA"/>
</dbReference>
<evidence type="ECO:0000313" key="3">
    <source>
        <dbReference type="Proteomes" id="UP001284601"/>
    </source>
</evidence>
<name>A0ABU4HQZ4_9ACTN</name>
<feature type="domain" description="VOC" evidence="1">
    <location>
        <begin position="10"/>
        <end position="134"/>
    </location>
</feature>
<dbReference type="Gene3D" id="3.30.720.110">
    <property type="match status" value="1"/>
</dbReference>
<sequence length="141" mass="15088">MAATKTAMTTPAIVPILNFAHGRRTIDWLCEAFGFEPLMVVAGEDGHVGHCELALGRQLVMGGSAGSGTPYERISHPPGRAMLYVALDGGVREHCERARAAGAEIVLELEEKEYGGTDYTARDPEGNLWTFGSYVPEVPAA</sequence>
<dbReference type="Gene3D" id="3.30.720.120">
    <property type="match status" value="1"/>
</dbReference>
<evidence type="ECO:0000313" key="2">
    <source>
        <dbReference type="EMBL" id="MDW5595692.1"/>
    </source>
</evidence>
<dbReference type="Pfam" id="PF00903">
    <property type="entry name" value="Glyoxalase"/>
    <property type="match status" value="1"/>
</dbReference>
<reference evidence="3" key="1">
    <citation type="submission" date="2023-07" db="EMBL/GenBank/DDBJ databases">
        <title>Conexibacter stalactiti sp. nov., isolated from stalactites in a lava cave and emended description of the genus Conexibacter.</title>
        <authorList>
            <person name="Lee S.D."/>
        </authorList>
    </citation>
    <scope>NUCLEOTIDE SEQUENCE [LARGE SCALE GENOMIC DNA]</scope>
    <source>
        <strain evidence="3">KCTC 39840</strain>
    </source>
</reference>
<dbReference type="PANTHER" id="PTHR34109:SF1">
    <property type="entry name" value="VOC DOMAIN-CONTAINING PROTEIN"/>
    <property type="match status" value="1"/>
</dbReference>
<dbReference type="PANTHER" id="PTHR34109">
    <property type="entry name" value="BNAUNNG04460D PROTEIN-RELATED"/>
    <property type="match status" value="1"/>
</dbReference>